<evidence type="ECO:0000313" key="2">
    <source>
        <dbReference type="Proteomes" id="UP000736672"/>
    </source>
</evidence>
<dbReference type="Proteomes" id="UP000736672">
    <property type="component" value="Unassembled WGS sequence"/>
</dbReference>
<sequence length="786" mass="90507">MDYHRLAEKRPLDLCETCASAFRNTVIDLSKRHSTLYHIHTTIDGFINAADQGCFICYNVLRSIGIPEQEIVRSIRDSIHHIKGVPREDSWNWLSSITCFFVSCEIQTQDISRLWITARMMDSFFIDTRWDYDPSVVPELQTQLHHMKSYLPIFPSSERFTFEVTMAQDLNSKNLHQSQVTSTSTASDETFSKVHNWIRGSNTEGLFFDRDMSQFSQPDIFLRLKTDKETDEVTYSYLVHDMQTWDREVAKAPLSSRGWIIQEWILPARTLHFYRREVFFECCEGAACERYFRGMPIFGRVKSPIHFKDLRLEARGNLESRGIVHWEDALGQKVYYYNAWTRIRDAYSSCSLTFATDKLVAISGICRYLKSHLSDDTYVAGVWLFNLASQMTWYCDSEELCLRRAEDQDVSKGRIAWDTSSTPASPGHPQTTPLREVVPLGWGSCGSSGRDDSIAWDIFGPVSANLVEVKVEGELKSAKLVDIGAKTLVVWPLIYDYDSRYMNPSHGWDSYSPHFVSARLDFAVSISDVPAFHERVFYYMPWREYQTDFGESFAIPYRESSSTLPQFLLFELVDINMGRFRRIVIFHASANDALEYTQSQPNEAELPCWGYNKETVKAWKKLYGKLVISVEPADSLAPEYTKTLLFCKYIKFLVATGHGRYLCKRPRRALSNLILERPFLKAAYFNRVSQTPAHFDDCVRDIHDLQAEDACSILTGREYLRQDDDPGPFAKPLAQESGRLGKRLPDEGNEVRRLELELELERLKSQKGLEAEAARGLAGDDDDDIW</sequence>
<reference evidence="1" key="1">
    <citation type="journal article" date="2021" name="Nat. Commun.">
        <title>Genetic determinants of endophytism in the Arabidopsis root mycobiome.</title>
        <authorList>
            <person name="Mesny F."/>
            <person name="Miyauchi S."/>
            <person name="Thiergart T."/>
            <person name="Pickel B."/>
            <person name="Atanasova L."/>
            <person name="Karlsson M."/>
            <person name="Huettel B."/>
            <person name="Barry K.W."/>
            <person name="Haridas S."/>
            <person name="Chen C."/>
            <person name="Bauer D."/>
            <person name="Andreopoulos W."/>
            <person name="Pangilinan J."/>
            <person name="LaButti K."/>
            <person name="Riley R."/>
            <person name="Lipzen A."/>
            <person name="Clum A."/>
            <person name="Drula E."/>
            <person name="Henrissat B."/>
            <person name="Kohler A."/>
            <person name="Grigoriev I.V."/>
            <person name="Martin F.M."/>
            <person name="Hacquard S."/>
        </authorList>
    </citation>
    <scope>NUCLEOTIDE SEQUENCE</scope>
    <source>
        <strain evidence="1">FSSC 5 MPI-SDFR-AT-0091</strain>
    </source>
</reference>
<dbReference type="OrthoDB" id="4578237at2759"/>
<dbReference type="PANTHER" id="PTHR33112:SF10">
    <property type="entry name" value="TOL"/>
    <property type="match status" value="1"/>
</dbReference>
<dbReference type="PANTHER" id="PTHR33112">
    <property type="entry name" value="DOMAIN PROTEIN, PUTATIVE-RELATED"/>
    <property type="match status" value="1"/>
</dbReference>
<proteinExistence type="predicted"/>
<gene>
    <name evidence="1" type="ORF">B0J15DRAFT_470361</name>
</gene>
<protein>
    <submittedName>
        <fullName evidence="1">Uncharacterized protein</fullName>
    </submittedName>
</protein>
<name>A0A9P9GL12_FUSSL</name>
<evidence type="ECO:0000313" key="1">
    <source>
        <dbReference type="EMBL" id="KAH7240482.1"/>
    </source>
</evidence>
<keyword evidence="2" id="KW-1185">Reference proteome</keyword>
<accession>A0A9P9GL12</accession>
<organism evidence="1 2">
    <name type="scientific">Fusarium solani</name>
    <name type="common">Filamentous fungus</name>
    <dbReference type="NCBI Taxonomy" id="169388"/>
    <lineage>
        <taxon>Eukaryota</taxon>
        <taxon>Fungi</taxon>
        <taxon>Dikarya</taxon>
        <taxon>Ascomycota</taxon>
        <taxon>Pezizomycotina</taxon>
        <taxon>Sordariomycetes</taxon>
        <taxon>Hypocreomycetidae</taxon>
        <taxon>Hypocreales</taxon>
        <taxon>Nectriaceae</taxon>
        <taxon>Fusarium</taxon>
        <taxon>Fusarium solani species complex</taxon>
    </lineage>
</organism>
<dbReference type="AlphaFoldDB" id="A0A9P9GL12"/>
<comment type="caution">
    <text evidence="1">The sequence shown here is derived from an EMBL/GenBank/DDBJ whole genome shotgun (WGS) entry which is preliminary data.</text>
</comment>
<dbReference type="EMBL" id="JAGTJS010000020">
    <property type="protein sequence ID" value="KAH7240482.1"/>
    <property type="molecule type" value="Genomic_DNA"/>
</dbReference>